<dbReference type="EMBL" id="CP000230">
    <property type="protein sequence ID" value="ABC22785.1"/>
    <property type="molecule type" value="Genomic_DNA"/>
</dbReference>
<evidence type="ECO:0000256" key="1">
    <source>
        <dbReference type="SAM" id="SignalP"/>
    </source>
</evidence>
<dbReference type="eggNOG" id="COG0641">
    <property type="taxonomic scope" value="Bacteria"/>
</dbReference>
<gene>
    <name evidence="3" type="ordered locus">Rru_A1985</name>
</gene>
<name>Q2RSW0_RHORT</name>
<feature type="domain" description="ACP-like" evidence="2">
    <location>
        <begin position="30"/>
        <end position="111"/>
    </location>
</feature>
<dbReference type="KEGG" id="rru:Rru_A1985"/>
<dbReference type="HOGENOM" id="CLU_1804712_0_0_5"/>
<protein>
    <recommendedName>
        <fullName evidence="2">ACP-like domain-containing protein</fullName>
    </recommendedName>
</protein>
<dbReference type="Pfam" id="PF24574">
    <property type="entry name" value="Nm-ACP"/>
    <property type="match status" value="1"/>
</dbReference>
<feature type="signal peptide" evidence="1">
    <location>
        <begin position="1"/>
        <end position="17"/>
    </location>
</feature>
<dbReference type="STRING" id="269796.Rru_A1985"/>
<dbReference type="PROSITE" id="PS51257">
    <property type="entry name" value="PROKAR_LIPOPROTEIN"/>
    <property type="match status" value="1"/>
</dbReference>
<dbReference type="Proteomes" id="UP000001929">
    <property type="component" value="Chromosome"/>
</dbReference>
<keyword evidence="1" id="KW-0732">Signal</keyword>
<dbReference type="AlphaFoldDB" id="Q2RSW0"/>
<dbReference type="EnsemblBacteria" id="ABC22785">
    <property type="protein sequence ID" value="ABC22785"/>
    <property type="gene ID" value="Rru_A1985"/>
</dbReference>
<dbReference type="InterPro" id="IPR056025">
    <property type="entry name" value="ACP_dom"/>
</dbReference>
<dbReference type="RefSeq" id="WP_011389738.1">
    <property type="nucleotide sequence ID" value="NC_007643.1"/>
</dbReference>
<organism evidence="3 4">
    <name type="scientific">Rhodospirillum rubrum (strain ATCC 11170 / ATH 1.1.1 / DSM 467 / LMG 4362 / NCIMB 8255 / S1)</name>
    <dbReference type="NCBI Taxonomy" id="269796"/>
    <lineage>
        <taxon>Bacteria</taxon>
        <taxon>Pseudomonadati</taxon>
        <taxon>Pseudomonadota</taxon>
        <taxon>Alphaproteobacteria</taxon>
        <taxon>Rhodospirillales</taxon>
        <taxon>Rhodospirillaceae</taxon>
        <taxon>Rhodospirillum</taxon>
    </lineage>
</organism>
<sequence length="143" mass="15367">MKPLFTLALLGPCLALAACAGSDEDRTPSRTAVQYSCGARDEQDLTVLYSFEGERPVAANVAFEDRTLALKRDDTAADDLLSVSFSGDGYRWSIEALSPQNVLNANGGVLSRDDRAVIDGVERPITLILAKHCAVHQMAVATR</sequence>
<evidence type="ECO:0000259" key="2">
    <source>
        <dbReference type="Pfam" id="PF24574"/>
    </source>
</evidence>
<dbReference type="PATRIC" id="fig|269796.9.peg.2070"/>
<proteinExistence type="predicted"/>
<evidence type="ECO:0000313" key="4">
    <source>
        <dbReference type="Proteomes" id="UP000001929"/>
    </source>
</evidence>
<accession>Q2RSW0</accession>
<keyword evidence="4" id="KW-1185">Reference proteome</keyword>
<feature type="chain" id="PRO_5004215016" description="ACP-like domain-containing protein" evidence="1">
    <location>
        <begin position="18"/>
        <end position="143"/>
    </location>
</feature>
<evidence type="ECO:0000313" key="3">
    <source>
        <dbReference type="EMBL" id="ABC22785.1"/>
    </source>
</evidence>
<reference evidence="3 4" key="1">
    <citation type="journal article" date="2011" name="Stand. Genomic Sci.">
        <title>Complete genome sequence of Rhodospirillum rubrum type strain (S1).</title>
        <authorList>
            <person name="Munk A.C."/>
            <person name="Copeland A."/>
            <person name="Lucas S."/>
            <person name="Lapidus A."/>
            <person name="Del Rio T.G."/>
            <person name="Barry K."/>
            <person name="Detter J.C."/>
            <person name="Hammon N."/>
            <person name="Israni S."/>
            <person name="Pitluck S."/>
            <person name="Brettin T."/>
            <person name="Bruce D."/>
            <person name="Han C."/>
            <person name="Tapia R."/>
            <person name="Gilna P."/>
            <person name="Schmutz J."/>
            <person name="Larimer F."/>
            <person name="Land M."/>
            <person name="Kyrpides N.C."/>
            <person name="Mavromatis K."/>
            <person name="Richardson P."/>
            <person name="Rohde M."/>
            <person name="Goker M."/>
            <person name="Klenk H.P."/>
            <person name="Zhang Y."/>
            <person name="Roberts G.P."/>
            <person name="Reslewic S."/>
            <person name="Schwartz D.C."/>
        </authorList>
    </citation>
    <scope>NUCLEOTIDE SEQUENCE [LARGE SCALE GENOMIC DNA]</scope>
    <source>
        <strain evidence="4">ATCC 11170 / ATH 1.1.1 / DSM 467 / LMG 4362 / NCIMB 8255 / S1</strain>
    </source>
</reference>